<organism evidence="2 3">
    <name type="scientific">Chamaesiphon minutus (strain ATCC 27169 / PCC 6605)</name>
    <dbReference type="NCBI Taxonomy" id="1173020"/>
    <lineage>
        <taxon>Bacteria</taxon>
        <taxon>Bacillati</taxon>
        <taxon>Cyanobacteriota</taxon>
        <taxon>Cyanophyceae</taxon>
        <taxon>Gomontiellales</taxon>
        <taxon>Chamaesiphonaceae</taxon>
        <taxon>Chamaesiphon</taxon>
    </lineage>
</organism>
<keyword evidence="1" id="KW-1133">Transmembrane helix</keyword>
<protein>
    <submittedName>
        <fullName evidence="2">VanZ like family protein</fullName>
    </submittedName>
</protein>
<reference evidence="2 3" key="1">
    <citation type="submission" date="2012-05" db="EMBL/GenBank/DDBJ databases">
        <title>Finished chromosome of genome of Chamaesiphon sp. PCC 6605.</title>
        <authorList>
            <consortium name="US DOE Joint Genome Institute"/>
            <person name="Gugger M."/>
            <person name="Coursin T."/>
            <person name="Rippka R."/>
            <person name="Tandeau De Marsac N."/>
            <person name="Huntemann M."/>
            <person name="Wei C.-L."/>
            <person name="Han J."/>
            <person name="Detter J.C."/>
            <person name="Han C."/>
            <person name="Tapia R."/>
            <person name="Chen A."/>
            <person name="Kyrpides N."/>
            <person name="Mavromatis K."/>
            <person name="Markowitz V."/>
            <person name="Szeto E."/>
            <person name="Ivanova N."/>
            <person name="Pagani I."/>
            <person name="Pati A."/>
            <person name="Goodwin L."/>
            <person name="Nordberg H.P."/>
            <person name="Cantor M.N."/>
            <person name="Hua S.X."/>
            <person name="Woyke T."/>
            <person name="Kerfeld C.A."/>
        </authorList>
    </citation>
    <scope>NUCLEOTIDE SEQUENCE [LARGE SCALE GENOMIC DNA]</scope>
    <source>
        <strain evidence="3">ATCC 27169 / PCC 6605</strain>
    </source>
</reference>
<dbReference type="AlphaFoldDB" id="K9UIK5"/>
<sequence>MGSYCLIRTYRSNLIINMRLRRWLPFCLFFLFVASIIVGSNVGRLRSITSLVNNLPFGDKCGHLVLIATLTFLLNYALNGRKVKIGRLKILLGGTIVAVAMTVEEISQIWMPLRTFDLIDLSANYLGITLAGLPWLNRNAVVDR</sequence>
<dbReference type="HOGENOM" id="CLU_144741_0_0_3"/>
<dbReference type="Proteomes" id="UP000010366">
    <property type="component" value="Chromosome"/>
</dbReference>
<accession>K9UIK5</accession>
<dbReference type="eggNOG" id="COG5652">
    <property type="taxonomic scope" value="Bacteria"/>
</dbReference>
<keyword evidence="3" id="KW-1185">Reference proteome</keyword>
<evidence type="ECO:0000313" key="3">
    <source>
        <dbReference type="Proteomes" id="UP000010366"/>
    </source>
</evidence>
<dbReference type="NCBIfam" id="NF037970">
    <property type="entry name" value="vanZ_1"/>
    <property type="match status" value="1"/>
</dbReference>
<keyword evidence="1" id="KW-0472">Membrane</keyword>
<keyword evidence="1" id="KW-0812">Transmembrane</keyword>
<evidence type="ECO:0000313" key="2">
    <source>
        <dbReference type="EMBL" id="AFY94488.1"/>
    </source>
</evidence>
<evidence type="ECO:0000256" key="1">
    <source>
        <dbReference type="SAM" id="Phobius"/>
    </source>
</evidence>
<feature type="transmembrane region" description="Helical" evidence="1">
    <location>
        <begin position="62"/>
        <end position="78"/>
    </location>
</feature>
<dbReference type="EMBL" id="CP003600">
    <property type="protein sequence ID" value="AFY94488.1"/>
    <property type="molecule type" value="Genomic_DNA"/>
</dbReference>
<dbReference type="KEGG" id="cmp:Cha6605_3498"/>
<gene>
    <name evidence="2" type="ORF">Cha6605_3498</name>
</gene>
<name>K9UIK5_CHAP6</name>
<feature type="transmembrane region" description="Helical" evidence="1">
    <location>
        <begin position="23"/>
        <end position="42"/>
    </location>
</feature>
<proteinExistence type="predicted"/>